<proteinExistence type="predicted"/>
<name>A0AC59EX24_9VIRU</name>
<reference evidence="1 2" key="1">
    <citation type="journal article" date="2013" name="Proc. Natl. Acad. Sci. U.S.A.">
        <title>Genome of Phaeocystis globosa virus PgV-16T highlights the common ancestry of the largest known DNA viruses infecting eukaryotes.</title>
        <authorList>
            <person name="Santini S."/>
            <person name="Jeudy S."/>
            <person name="Bartoli J."/>
            <person name="Poirot O."/>
            <person name="Lescot M."/>
            <person name="Abergel C."/>
            <person name="Barbe V."/>
            <person name="Wommack K.E."/>
            <person name="Noordeloos A.A."/>
            <person name="Brussaard C.P."/>
            <person name="Claverie J.M."/>
        </authorList>
    </citation>
    <scope>NUCLEOTIDE SEQUENCE [LARGE SCALE GENOMIC DNA]</scope>
    <source>
        <strain evidence="1 2">16T</strain>
    </source>
</reference>
<evidence type="ECO:0000313" key="2">
    <source>
        <dbReference type="Proteomes" id="UP000204225"/>
    </source>
</evidence>
<dbReference type="Proteomes" id="UP000204225">
    <property type="component" value="Segment"/>
</dbReference>
<gene>
    <name evidence="1" type="ORF">PGCG_00185</name>
</gene>
<sequence length="132" mass="15694">MDNIDYDNGFICTYNLIEDDQESIICYQAQLLQALKQPVYDDDKISIITGKIYDLLKDNEEIQEILNILSEKLVLFQFFKSNNKELDNTFVFPMLFSFEYFHLFHKLLSNYISNKSLQENHFSQIKQLICDN</sequence>
<organism evidence="1 2">
    <name type="scientific">Phaeocystis globosa virus PgV-16T</name>
    <dbReference type="NCBI Taxonomy" id="3071227"/>
    <lineage>
        <taxon>Viruses</taxon>
        <taxon>Varidnaviria</taxon>
        <taxon>Bamfordvirae</taxon>
        <taxon>Nucleocytoviricota</taxon>
        <taxon>Megaviricetes</taxon>
        <taxon>Imitervirales</taxon>
        <taxon>Mesomimiviridae</taxon>
        <taxon>Tethysvirus</taxon>
        <taxon>Tethysvirus hollandense</taxon>
    </lineage>
</organism>
<accession>A0AC59EX24</accession>
<dbReference type="EMBL" id="KC662249">
    <property type="protein sequence ID" value="AGM15496.1"/>
    <property type="molecule type" value="Genomic_DNA"/>
</dbReference>
<evidence type="ECO:0000313" key="1">
    <source>
        <dbReference type="EMBL" id="AGM15496.1"/>
    </source>
</evidence>
<protein>
    <submittedName>
        <fullName evidence="1">Uncharacterized protein</fullName>
    </submittedName>
</protein>
<keyword evidence="2" id="KW-1185">Reference proteome</keyword>